<reference evidence="10 11" key="2">
    <citation type="submission" date="2016-05" db="EMBL/GenBank/DDBJ databases">
        <title>Lineage-specific infection strategies underlie the spectrum of fungal disease in amphibians.</title>
        <authorList>
            <person name="Cuomo C.A."/>
            <person name="Farrer R.A."/>
            <person name="James T."/>
            <person name="Longcore J."/>
            <person name="Birren B."/>
        </authorList>
    </citation>
    <scope>NUCLEOTIDE SEQUENCE [LARGE SCALE GENOMIC DNA]</scope>
    <source>
        <strain evidence="10 11">JEL423</strain>
    </source>
</reference>
<dbReference type="InterPro" id="IPR028299">
    <property type="entry name" value="ClpA/B_CS2"/>
</dbReference>
<dbReference type="PROSITE" id="PS00871">
    <property type="entry name" value="CLPAB_2"/>
    <property type="match status" value="1"/>
</dbReference>
<evidence type="ECO:0000313" key="10">
    <source>
        <dbReference type="EMBL" id="OAJ40733.1"/>
    </source>
</evidence>
<accession>A0A177WKW1</accession>
<sequence length="898" mass="99392">MLSPENFTDKTTSVISKANELAAEYSHIEISPVHIAVALFDDESGLFRSILQKAGADPAMCERKLKSILVRQSSQTPAPTQISFHHTTAALIRTADEIRKKQKDSHLSIDHLILALCENKEIMAALAEGGATKKAIDAAITQIRGSRHIDSKSADSTYEALSKYAIDLVSLAEQGKLDPCIGRDDEIRRVIRVLARRTKNNPILVGEPGVGKTAIVEGLAQRIVRKDVPMSLQARLYSLDMGALIAGAKYRGEFEERLKAVLKEVKDSNSNIILFVDEIHTVLGAGKSDGAMDAANLMKPMLARGELRLIGATTLGEYQKHVEKDAAFERRFQQVSVGEPSVEATVSILRGIREKWEVYHGVRIADAALVTAATLADRYITTRFLPDKAIDLVDEACASIRVQLDSQPEAIDILDRRLLQLEIEATALEKEKDGASAQRLAKVRQEISHIQEQLKPLKMRYDSEKGRIDELRHLNQKLDELKNKIADAERRYDLALAADLKYGAVPDLQKRIATIEEQMKAERTQIESSGAVESKLVSEHVGPDNIMEVVSRWTGIPVTRLNKSQVDRLIHLADALHKRVVGQDKAVKAVADAVLRSRAGLSGSGTIGSFLFLGPTGVGKTELAKTLAHELFDDDKKGLLRIDMSEYMEQHSVARLIGAPPGYVGFDEGGQLTESVRRHPYCVILFDEIEKAHTQVLNILLQVLDDGRLTDGKGRTVDFTNTVIIMTSNLGSQYLANTDTNNKSNPSTNPAVREMVMTEVRSKFKPELLNRITDIVLFDPLAKVELRKIVRILLADIDKRLFSSHQIRLHVSDEAADVVLDRAYDPVYGARPLRRYFERSLVTEISKLLISGKLPDGSSVSIDTIDYNVPHSVVLDDQLCIRIEAPKQGSSIPADMEI</sequence>
<keyword evidence="4 7" id="KW-0067">ATP-binding</keyword>
<dbReference type="CDD" id="cd19499">
    <property type="entry name" value="RecA-like_ClpB_Hsp104-like"/>
    <property type="match status" value="1"/>
</dbReference>
<dbReference type="SMART" id="SM01086">
    <property type="entry name" value="ClpB_D2-small"/>
    <property type="match status" value="1"/>
</dbReference>
<dbReference type="AlphaFoldDB" id="A0A177WKW1"/>
<dbReference type="PROSITE" id="PS00870">
    <property type="entry name" value="CLPAB_1"/>
    <property type="match status" value="1"/>
</dbReference>
<feature type="coiled-coil region" evidence="8">
    <location>
        <begin position="464"/>
        <end position="525"/>
    </location>
</feature>
<dbReference type="InterPro" id="IPR001270">
    <property type="entry name" value="ClpA/B"/>
</dbReference>
<dbReference type="InterPro" id="IPR018368">
    <property type="entry name" value="ClpA/B_CS1"/>
</dbReference>
<evidence type="ECO:0000259" key="9">
    <source>
        <dbReference type="PROSITE" id="PS51903"/>
    </source>
</evidence>
<dbReference type="Pfam" id="PF10431">
    <property type="entry name" value="ClpB_D2-small"/>
    <property type="match status" value="1"/>
</dbReference>
<reference evidence="10 11" key="1">
    <citation type="submission" date="2006-10" db="EMBL/GenBank/DDBJ databases">
        <title>The Genome Sequence of Batrachochytrium dendrobatidis JEL423.</title>
        <authorList>
            <consortium name="The Broad Institute Genome Sequencing Platform"/>
            <person name="Birren B."/>
            <person name="Lander E."/>
            <person name="Galagan J."/>
            <person name="Cuomo C."/>
            <person name="Devon K."/>
            <person name="Jaffe D."/>
            <person name="Butler J."/>
            <person name="Alvarez P."/>
            <person name="Gnerre S."/>
            <person name="Grabherr M."/>
            <person name="Kleber M."/>
            <person name="Mauceli E."/>
            <person name="Brockman W."/>
            <person name="Young S."/>
            <person name="LaButti K."/>
            <person name="Sykes S."/>
            <person name="DeCaprio D."/>
            <person name="Crawford M."/>
            <person name="Koehrsen M."/>
            <person name="Engels R."/>
            <person name="Montgomery P."/>
            <person name="Pearson M."/>
            <person name="Howarth C."/>
            <person name="Larson L."/>
            <person name="White J."/>
            <person name="O'Leary S."/>
            <person name="Kodira C."/>
            <person name="Zeng Q."/>
            <person name="Yandava C."/>
            <person name="Alvarado L."/>
            <person name="Longcore J."/>
            <person name="James T."/>
        </authorList>
    </citation>
    <scope>NUCLEOTIDE SEQUENCE [LARGE SCALE GENOMIC DNA]</scope>
    <source>
        <strain evidence="10 11">JEL423</strain>
    </source>
</reference>
<evidence type="ECO:0000256" key="1">
    <source>
        <dbReference type="ARBA" id="ARBA00008675"/>
    </source>
</evidence>
<dbReference type="InterPro" id="IPR036628">
    <property type="entry name" value="Clp_N_dom_sf"/>
</dbReference>
<gene>
    <name evidence="10" type="ORF">BDEG_24434</name>
</gene>
<dbReference type="InterPro" id="IPR004176">
    <property type="entry name" value="Clp_R_N"/>
</dbReference>
<dbReference type="EMBL" id="DS022304">
    <property type="protein sequence ID" value="OAJ40733.1"/>
    <property type="molecule type" value="Genomic_DNA"/>
</dbReference>
<keyword evidence="3 7" id="KW-0547">Nucleotide-binding</keyword>
<dbReference type="FunFam" id="3.40.50.300:FF:000025">
    <property type="entry name" value="ATP-dependent Clp protease subunit"/>
    <property type="match status" value="1"/>
</dbReference>
<keyword evidence="2 6" id="KW-0677">Repeat</keyword>
<dbReference type="Pfam" id="PF02861">
    <property type="entry name" value="Clp_N"/>
    <property type="match status" value="1"/>
</dbReference>
<dbReference type="FunFam" id="3.40.50.300:FF:000120">
    <property type="entry name" value="ATP-dependent chaperone ClpB"/>
    <property type="match status" value="1"/>
</dbReference>
<evidence type="ECO:0000313" key="11">
    <source>
        <dbReference type="Proteomes" id="UP000077115"/>
    </source>
</evidence>
<evidence type="ECO:0000256" key="2">
    <source>
        <dbReference type="ARBA" id="ARBA00022737"/>
    </source>
</evidence>
<comment type="similarity">
    <text evidence="1 7">Belongs to the ClpA/ClpB family.</text>
</comment>
<dbReference type="GO" id="GO:0005829">
    <property type="term" value="C:cytosol"/>
    <property type="evidence" value="ECO:0007669"/>
    <property type="project" value="TreeGrafter"/>
</dbReference>
<dbReference type="GO" id="GO:0051082">
    <property type="term" value="F:unfolded protein binding"/>
    <property type="evidence" value="ECO:0007669"/>
    <property type="project" value="TreeGrafter"/>
</dbReference>
<dbReference type="Gene3D" id="1.10.1780.10">
    <property type="entry name" value="Clp, N-terminal domain"/>
    <property type="match status" value="1"/>
</dbReference>
<feature type="domain" description="Clp R" evidence="9">
    <location>
        <begin position="4"/>
        <end position="146"/>
    </location>
</feature>
<evidence type="ECO:0000256" key="8">
    <source>
        <dbReference type="SAM" id="Coils"/>
    </source>
</evidence>
<keyword evidence="5 7" id="KW-0143">Chaperone</keyword>
<evidence type="ECO:0000256" key="6">
    <source>
        <dbReference type="PROSITE-ProRule" id="PRU01251"/>
    </source>
</evidence>
<dbReference type="GO" id="GO:0070370">
    <property type="term" value="P:cellular heat acclimation"/>
    <property type="evidence" value="ECO:0007669"/>
    <property type="project" value="TreeGrafter"/>
</dbReference>
<dbReference type="PANTHER" id="PTHR11638:SF18">
    <property type="entry name" value="HEAT SHOCK PROTEIN 104"/>
    <property type="match status" value="1"/>
</dbReference>
<dbReference type="InterPro" id="IPR027417">
    <property type="entry name" value="P-loop_NTPase"/>
</dbReference>
<protein>
    <submittedName>
        <fullName evidence="10">ATP-dependent chaperone ClpB</fullName>
    </submittedName>
</protein>
<dbReference type="PROSITE" id="PS51903">
    <property type="entry name" value="CLP_R"/>
    <property type="match status" value="1"/>
</dbReference>
<dbReference type="GO" id="GO:0051087">
    <property type="term" value="F:protein-folding chaperone binding"/>
    <property type="evidence" value="ECO:0007669"/>
    <property type="project" value="TreeGrafter"/>
</dbReference>
<dbReference type="STRING" id="403673.A0A177WKW1"/>
<feature type="coiled-coil region" evidence="8">
    <location>
        <begin position="411"/>
        <end position="438"/>
    </location>
</feature>
<dbReference type="Pfam" id="PF07724">
    <property type="entry name" value="AAA_2"/>
    <property type="match status" value="1"/>
</dbReference>
<dbReference type="SUPFAM" id="SSF52540">
    <property type="entry name" value="P-loop containing nucleoside triphosphate hydrolases"/>
    <property type="match status" value="2"/>
</dbReference>
<organism evidence="10 11">
    <name type="scientific">Batrachochytrium dendrobatidis (strain JEL423)</name>
    <dbReference type="NCBI Taxonomy" id="403673"/>
    <lineage>
        <taxon>Eukaryota</taxon>
        <taxon>Fungi</taxon>
        <taxon>Fungi incertae sedis</taxon>
        <taxon>Chytridiomycota</taxon>
        <taxon>Chytridiomycota incertae sedis</taxon>
        <taxon>Chytridiomycetes</taxon>
        <taxon>Rhizophydiales</taxon>
        <taxon>Rhizophydiales incertae sedis</taxon>
        <taxon>Batrachochytrium</taxon>
    </lineage>
</organism>
<dbReference type="OrthoDB" id="47330at2759"/>
<dbReference type="GO" id="GO:0042026">
    <property type="term" value="P:protein refolding"/>
    <property type="evidence" value="ECO:0007669"/>
    <property type="project" value="TreeGrafter"/>
</dbReference>
<name>A0A177WKW1_BATDL</name>
<proteinExistence type="inferred from homology"/>
<dbReference type="InterPro" id="IPR050130">
    <property type="entry name" value="ClpA_ClpB"/>
</dbReference>
<dbReference type="InterPro" id="IPR003593">
    <property type="entry name" value="AAA+_ATPase"/>
</dbReference>
<dbReference type="VEuPathDB" id="FungiDB:BDEG_24434"/>
<dbReference type="Proteomes" id="UP000077115">
    <property type="component" value="Unassembled WGS sequence"/>
</dbReference>
<dbReference type="GO" id="GO:0043335">
    <property type="term" value="P:protein unfolding"/>
    <property type="evidence" value="ECO:0007669"/>
    <property type="project" value="TreeGrafter"/>
</dbReference>
<dbReference type="eggNOG" id="KOG1051">
    <property type="taxonomic scope" value="Eukaryota"/>
</dbReference>
<dbReference type="Pfam" id="PF17871">
    <property type="entry name" value="AAA_lid_9"/>
    <property type="match status" value="1"/>
</dbReference>
<evidence type="ECO:0000256" key="7">
    <source>
        <dbReference type="RuleBase" id="RU004432"/>
    </source>
</evidence>
<evidence type="ECO:0000256" key="3">
    <source>
        <dbReference type="ARBA" id="ARBA00022741"/>
    </source>
</evidence>
<keyword evidence="8" id="KW-0175">Coiled coil</keyword>
<dbReference type="InterPro" id="IPR003959">
    <property type="entry name" value="ATPase_AAA_core"/>
</dbReference>
<dbReference type="PANTHER" id="PTHR11638">
    <property type="entry name" value="ATP-DEPENDENT CLP PROTEASE"/>
    <property type="match status" value="1"/>
</dbReference>
<dbReference type="InterPro" id="IPR041546">
    <property type="entry name" value="ClpA/ClpB_AAA_lid"/>
</dbReference>
<dbReference type="InterPro" id="IPR019489">
    <property type="entry name" value="Clp_ATPase_C"/>
</dbReference>
<dbReference type="FunFam" id="3.40.50.300:FF:000010">
    <property type="entry name" value="Chaperone clpB 1, putative"/>
    <property type="match status" value="1"/>
</dbReference>
<dbReference type="Gene3D" id="1.10.8.60">
    <property type="match status" value="1"/>
</dbReference>
<dbReference type="SMART" id="SM00382">
    <property type="entry name" value="AAA"/>
    <property type="match status" value="2"/>
</dbReference>
<dbReference type="Gene3D" id="3.40.50.300">
    <property type="entry name" value="P-loop containing nucleotide triphosphate hydrolases"/>
    <property type="match status" value="3"/>
</dbReference>
<dbReference type="GO" id="GO:0005524">
    <property type="term" value="F:ATP binding"/>
    <property type="evidence" value="ECO:0007669"/>
    <property type="project" value="UniProtKB-KW"/>
</dbReference>
<dbReference type="Pfam" id="PF00004">
    <property type="entry name" value="AAA"/>
    <property type="match status" value="1"/>
</dbReference>
<dbReference type="CDD" id="cd00009">
    <property type="entry name" value="AAA"/>
    <property type="match status" value="1"/>
</dbReference>
<evidence type="ECO:0000256" key="5">
    <source>
        <dbReference type="ARBA" id="ARBA00023186"/>
    </source>
</evidence>
<dbReference type="GO" id="GO:0016887">
    <property type="term" value="F:ATP hydrolysis activity"/>
    <property type="evidence" value="ECO:0007669"/>
    <property type="project" value="InterPro"/>
</dbReference>
<dbReference type="SUPFAM" id="SSF81923">
    <property type="entry name" value="Double Clp-N motif"/>
    <property type="match status" value="1"/>
</dbReference>
<dbReference type="PRINTS" id="PR00300">
    <property type="entry name" value="CLPPROTEASEA"/>
</dbReference>
<evidence type="ECO:0000256" key="4">
    <source>
        <dbReference type="ARBA" id="ARBA00022840"/>
    </source>
</evidence>